<dbReference type="EMBL" id="AP028918">
    <property type="protein sequence ID" value="BES99695.1"/>
    <property type="molecule type" value="Genomic_DNA"/>
</dbReference>
<reference evidence="2 3" key="1">
    <citation type="submission" date="2023-09" db="EMBL/GenBank/DDBJ databases">
        <title>Nesidiocoris tenuis whole genome shotgun sequence.</title>
        <authorList>
            <person name="Shibata T."/>
            <person name="Shimoda M."/>
            <person name="Kobayashi T."/>
            <person name="Uehara T."/>
        </authorList>
    </citation>
    <scope>NUCLEOTIDE SEQUENCE [LARGE SCALE GENOMIC DNA]</scope>
    <source>
        <strain evidence="2 3">Japan</strain>
    </source>
</reference>
<keyword evidence="3" id="KW-1185">Reference proteome</keyword>
<protein>
    <submittedName>
        <fullName evidence="2">Uncharacterized protein</fullName>
    </submittedName>
</protein>
<feature type="compositionally biased region" description="Polar residues" evidence="1">
    <location>
        <begin position="67"/>
        <end position="78"/>
    </location>
</feature>
<evidence type="ECO:0000313" key="3">
    <source>
        <dbReference type="Proteomes" id="UP001307889"/>
    </source>
</evidence>
<proteinExistence type="predicted"/>
<feature type="region of interest" description="Disordered" evidence="1">
    <location>
        <begin position="57"/>
        <end position="104"/>
    </location>
</feature>
<accession>A0ABN7B5K5</accession>
<evidence type="ECO:0000313" key="2">
    <source>
        <dbReference type="EMBL" id="BES99695.1"/>
    </source>
</evidence>
<evidence type="ECO:0000256" key="1">
    <source>
        <dbReference type="SAM" id="MobiDB-lite"/>
    </source>
</evidence>
<organism evidence="2 3">
    <name type="scientific">Nesidiocoris tenuis</name>
    <dbReference type="NCBI Taxonomy" id="355587"/>
    <lineage>
        <taxon>Eukaryota</taxon>
        <taxon>Metazoa</taxon>
        <taxon>Ecdysozoa</taxon>
        <taxon>Arthropoda</taxon>
        <taxon>Hexapoda</taxon>
        <taxon>Insecta</taxon>
        <taxon>Pterygota</taxon>
        <taxon>Neoptera</taxon>
        <taxon>Paraneoptera</taxon>
        <taxon>Hemiptera</taxon>
        <taxon>Heteroptera</taxon>
        <taxon>Panheteroptera</taxon>
        <taxon>Cimicomorpha</taxon>
        <taxon>Miridae</taxon>
        <taxon>Dicyphina</taxon>
        <taxon>Nesidiocoris</taxon>
    </lineage>
</organism>
<feature type="compositionally biased region" description="Polar residues" evidence="1">
    <location>
        <begin position="87"/>
        <end position="104"/>
    </location>
</feature>
<dbReference type="Proteomes" id="UP001307889">
    <property type="component" value="Chromosome 10"/>
</dbReference>
<sequence length="104" mass="11576">MRKPNSSLRGQHKKYSNSKTSTDLFTLIRKIYRFTIGRHHARSTADSKLLGADAFRPPVQLLPPTPTSISTASRQSAAPRTHPTRHSPLSSFTGWFSGLSLQET</sequence>
<gene>
    <name evidence="2" type="ORF">NTJ_12512</name>
</gene>
<name>A0ABN7B5K5_9HEMI</name>